<evidence type="ECO:0000259" key="1">
    <source>
        <dbReference type="Pfam" id="PF20150"/>
    </source>
</evidence>
<name>A0A9P8UFP3_9PEZI</name>
<evidence type="ECO:0000313" key="2">
    <source>
        <dbReference type="EMBL" id="KAH6649039.1"/>
    </source>
</evidence>
<gene>
    <name evidence="2" type="ORF">BKA67DRAFT_576614</name>
</gene>
<accession>A0A9P8UFP3</accession>
<dbReference type="PANTHER" id="PTHR35910">
    <property type="entry name" value="2EXR DOMAIN-CONTAINING PROTEIN"/>
    <property type="match status" value="1"/>
</dbReference>
<protein>
    <recommendedName>
        <fullName evidence="1">2EXR domain-containing protein</fullName>
    </recommendedName>
</protein>
<dbReference type="EMBL" id="JAGPXC010000007">
    <property type="protein sequence ID" value="KAH6649039.1"/>
    <property type="molecule type" value="Genomic_DNA"/>
</dbReference>
<comment type="caution">
    <text evidence="2">The sequence shown here is derived from an EMBL/GenBank/DDBJ whole genome shotgun (WGS) entry which is preliminary data.</text>
</comment>
<keyword evidence="3" id="KW-1185">Reference proteome</keyword>
<feature type="domain" description="2EXR" evidence="1">
    <location>
        <begin position="10"/>
        <end position="98"/>
    </location>
</feature>
<reference evidence="2" key="1">
    <citation type="journal article" date="2021" name="Nat. Commun.">
        <title>Genetic determinants of endophytism in the Arabidopsis root mycobiome.</title>
        <authorList>
            <person name="Mesny F."/>
            <person name="Miyauchi S."/>
            <person name="Thiergart T."/>
            <person name="Pickel B."/>
            <person name="Atanasova L."/>
            <person name="Karlsson M."/>
            <person name="Huettel B."/>
            <person name="Barry K.W."/>
            <person name="Haridas S."/>
            <person name="Chen C."/>
            <person name="Bauer D."/>
            <person name="Andreopoulos W."/>
            <person name="Pangilinan J."/>
            <person name="LaButti K."/>
            <person name="Riley R."/>
            <person name="Lipzen A."/>
            <person name="Clum A."/>
            <person name="Drula E."/>
            <person name="Henrissat B."/>
            <person name="Kohler A."/>
            <person name="Grigoriev I.V."/>
            <person name="Martin F.M."/>
            <person name="Hacquard S."/>
        </authorList>
    </citation>
    <scope>NUCLEOTIDE SEQUENCE</scope>
    <source>
        <strain evidence="2">MPI-SDFR-AT-0073</strain>
    </source>
</reference>
<dbReference type="RefSeq" id="XP_045955546.1">
    <property type="nucleotide sequence ID" value="XM_046103578.1"/>
</dbReference>
<sequence>MGQRKRLEEFKFFSQLPSEIRVKIWRSSFEPRVLELHSSRAHYAVRKPSLWFSRCVNPVTLFVCTESRTEALSFYTVALPLGDECGISLYVSPAVDTLVALGEVDYHQTHALLSLIASLDPTGQGLQRFGLSFACWTYTFAGATLRACSKTIFKSLEQFVLVMYTDFLPPADFKGGSCYLEDCERTDQFTQFVREWGTEFKNGNEWMTVGRSEMQIMNLGFFHRN</sequence>
<evidence type="ECO:0000313" key="3">
    <source>
        <dbReference type="Proteomes" id="UP000758603"/>
    </source>
</evidence>
<dbReference type="InterPro" id="IPR045518">
    <property type="entry name" value="2EXR"/>
</dbReference>
<dbReference type="Proteomes" id="UP000758603">
    <property type="component" value="Unassembled WGS sequence"/>
</dbReference>
<dbReference type="AlphaFoldDB" id="A0A9P8UFP3"/>
<proteinExistence type="predicted"/>
<dbReference type="PANTHER" id="PTHR35910:SF6">
    <property type="entry name" value="2EXR DOMAIN-CONTAINING PROTEIN"/>
    <property type="match status" value="1"/>
</dbReference>
<dbReference type="GeneID" id="70132470"/>
<organism evidence="2 3">
    <name type="scientific">Truncatella angustata</name>
    <dbReference type="NCBI Taxonomy" id="152316"/>
    <lineage>
        <taxon>Eukaryota</taxon>
        <taxon>Fungi</taxon>
        <taxon>Dikarya</taxon>
        <taxon>Ascomycota</taxon>
        <taxon>Pezizomycotina</taxon>
        <taxon>Sordariomycetes</taxon>
        <taxon>Xylariomycetidae</taxon>
        <taxon>Amphisphaeriales</taxon>
        <taxon>Sporocadaceae</taxon>
        <taxon>Truncatella</taxon>
    </lineage>
</organism>
<dbReference type="OrthoDB" id="3473305at2759"/>
<dbReference type="Pfam" id="PF20150">
    <property type="entry name" value="2EXR"/>
    <property type="match status" value="1"/>
</dbReference>